<comment type="caution">
    <text evidence="6">The sequence shown here is derived from an EMBL/GenBank/DDBJ whole genome shotgun (WGS) entry which is preliminary data.</text>
</comment>
<dbReference type="SMART" id="SM00248">
    <property type="entry name" value="ANK"/>
    <property type="match status" value="15"/>
</dbReference>
<dbReference type="PANTHER" id="PTHR24123">
    <property type="entry name" value="ANKYRIN REPEAT-CONTAINING"/>
    <property type="match status" value="1"/>
</dbReference>
<gene>
    <name evidence="6" type="ORF">jhhlp_007007</name>
</gene>
<dbReference type="SUPFAM" id="SSF48403">
    <property type="entry name" value="Ankyrin repeat"/>
    <property type="match status" value="2"/>
</dbReference>
<feature type="repeat" description="ANK" evidence="3">
    <location>
        <begin position="470"/>
        <end position="502"/>
    </location>
</feature>
<dbReference type="STRING" id="41688.A0A2N3N1H1"/>
<feature type="repeat" description="ANK" evidence="3">
    <location>
        <begin position="206"/>
        <end position="238"/>
    </location>
</feature>
<keyword evidence="7" id="KW-1185">Reference proteome</keyword>
<keyword evidence="1" id="KW-0677">Repeat</keyword>
<dbReference type="InterPro" id="IPR036770">
    <property type="entry name" value="Ankyrin_rpt-contain_sf"/>
</dbReference>
<dbReference type="EMBL" id="NLAX01001034">
    <property type="protein sequence ID" value="PKS06261.1"/>
    <property type="molecule type" value="Genomic_DNA"/>
</dbReference>
<name>A0A2N3N1H1_9PEZI</name>
<evidence type="ECO:0000256" key="4">
    <source>
        <dbReference type="SAM" id="MobiDB-lite"/>
    </source>
</evidence>
<feature type="region of interest" description="Disordered" evidence="4">
    <location>
        <begin position="1486"/>
        <end position="1558"/>
    </location>
</feature>
<protein>
    <recommendedName>
        <fullName evidence="5">Peptidase A2 domain-containing protein</fullName>
    </recommendedName>
</protein>
<organism evidence="6 7">
    <name type="scientific">Lomentospora prolificans</name>
    <dbReference type="NCBI Taxonomy" id="41688"/>
    <lineage>
        <taxon>Eukaryota</taxon>
        <taxon>Fungi</taxon>
        <taxon>Dikarya</taxon>
        <taxon>Ascomycota</taxon>
        <taxon>Pezizomycotina</taxon>
        <taxon>Sordariomycetes</taxon>
        <taxon>Hypocreomycetidae</taxon>
        <taxon>Microascales</taxon>
        <taxon>Microascaceae</taxon>
        <taxon>Lomentospora</taxon>
    </lineage>
</organism>
<dbReference type="Pfam" id="PF12796">
    <property type="entry name" value="Ank_2"/>
    <property type="match status" value="4"/>
</dbReference>
<dbReference type="Gene3D" id="1.25.40.20">
    <property type="entry name" value="Ankyrin repeat-containing domain"/>
    <property type="match status" value="5"/>
</dbReference>
<feature type="region of interest" description="Disordered" evidence="4">
    <location>
        <begin position="798"/>
        <end position="871"/>
    </location>
</feature>
<feature type="compositionally biased region" description="Basic and acidic residues" evidence="4">
    <location>
        <begin position="1549"/>
        <end position="1558"/>
    </location>
</feature>
<sequence>MADSPEPASDVLVSTAVPEVATNADGSEIASGQDGPVSEPAPLAVPDVASAEGGNTDAQKASEDPTSPTSPISPVSPTGNSQEPAVEWTALDKELLDAATDDPAKIPDLLEQGANVAVRSSSGRPLLITLFKHALAKKSMDTVLQVLPGILDKMSPEHIDAKGSKQMTAVIYIVYEDPPFELLAPREDIVKLLIQHGADLNTKDTDGCTALDWASRRGYTRIAELLLDNGADPNVVDNANWTPLQTASRYGHDEIAKLLLDRRVRVDVPDNTGWTPLKMAARYGYDNIVEMLLKEDVEVDYLDNDGWTALEEAVYGGHENIVKILLEHGADPNKADKDGCTLLNGSSRSGNANIVRLLLSKDANVNQAEKDGWTPLMAACRNNHKDVAVMLIAKGADIDRADNDGWPPIEVAARYGHTDIVKLLLDHGAQVNLTDNEGWTTLEVAARYGFDEIVRALLLKGANPNTKDDKGWTPLVLASKWGCEAVVEMLLNAGADIHAANGSGLTSIHSASYNNHKGIVELLINRGANISRGDNDGETPLHLASRQGNAVIVELLIKHLRAKGVNALDGDSETALHVTARCKEEHVDLLANDSARDEEADRFCEAKTGDEASGQFLRVIQLLLEHGADPTILTPRGQTALHMAAGINDGERTKAILSRMNKATATIRNAEGKTAMWIAADRKIPESLRQLLLGLKATDWGIHNIEKETLEWAAESEATHDIVAMILLYSKRLLIGQIPVDPSWDAVTLAAYYGEYGLLWKILQSAAPHPGDNKRRKMVESLVRRVIKIIDADTSQMKRNVEERRGSIHHPKGLDAGSTADKADAATVRSVRRSLDGEKDDPDLKKVDSEGNKVESKMKGGQPARQKANLTRPREDYDQILDILLDPPIVKTSVARVPYAKPETKIKFPRFDACVIDFYARDGRSGFLRRFRDVKEVVYNDGPKEIMNKARKAMQSSGETYVESDLTFRWIHLPANNLQWMNDLALRIFIDDGESQEAYEELRTLLRGSWHEVPDSTFESRFMKPSCSTRLGAKWKGKPKSQSHPAAVAPAADKQANDAGSSTSLTDTTGSSSSDPSKGEEKNAKEVEKADADKSKQSHDSKSQIALYMPYITFSTQRNNATARDEYHQLLKSYEDANLVIHGSRTLDEFYYHFESDYKSEKERRRRNKDQVVTAELNAGIDVGKSDSWTILRVDQLWLWVLNDKYIVTSSTHRVDDADDIIPSTILNYLSKDPGSERARPQPDSAVAMSKFIVDFCVGFFSHLQADAGPMVKKPEGRRSTRQIFSDAINRASLKEAELFRKFTERSGKNIQDVKRLKSVREAADLLRNVKDIRDELNILRVIVSYQKMVQELLPMPAGIAHNDRHARSIVGDIEELDKVAKKIEGAVNATLSLEQSAIAIAQSDESVQQGRTLMAFTIITILFQREEDGDLSYTPEWIFPKLFGLSFAVWVPTLVWAFYSGKVIEFFSNFRQRLGVSAKVKKNTMSAETKDDAAEGMKEKAKTGPVTTVHKGGLRRRAARWAGVRRTSMDEEAGEASGSDAGPVVDKNGSKVDVADR</sequence>
<dbReference type="GO" id="GO:0006508">
    <property type="term" value="P:proteolysis"/>
    <property type="evidence" value="ECO:0007669"/>
    <property type="project" value="InterPro"/>
</dbReference>
<accession>A0A2N3N1H1</accession>
<feature type="region of interest" description="Disordered" evidence="4">
    <location>
        <begin position="1"/>
        <end position="84"/>
    </location>
</feature>
<dbReference type="Pfam" id="PF00023">
    <property type="entry name" value="Ank"/>
    <property type="match status" value="2"/>
</dbReference>
<feature type="repeat" description="ANK" evidence="3">
    <location>
        <begin position="371"/>
        <end position="403"/>
    </location>
</feature>
<evidence type="ECO:0000256" key="1">
    <source>
        <dbReference type="ARBA" id="ARBA00022737"/>
    </source>
</evidence>
<dbReference type="Proteomes" id="UP000233524">
    <property type="component" value="Unassembled WGS sequence"/>
</dbReference>
<dbReference type="InterPro" id="IPR001995">
    <property type="entry name" value="Peptidase_A2_cat"/>
</dbReference>
<feature type="region of interest" description="Disordered" evidence="4">
    <location>
        <begin position="1032"/>
        <end position="1101"/>
    </location>
</feature>
<evidence type="ECO:0000256" key="2">
    <source>
        <dbReference type="ARBA" id="ARBA00023043"/>
    </source>
</evidence>
<feature type="compositionally biased region" description="Basic and acidic residues" evidence="4">
    <location>
        <begin position="1489"/>
        <end position="1503"/>
    </location>
</feature>
<feature type="repeat" description="ANK" evidence="3">
    <location>
        <begin position="503"/>
        <end position="535"/>
    </location>
</feature>
<proteinExistence type="predicted"/>
<dbReference type="PROSITE" id="PS50175">
    <property type="entry name" value="ASP_PROT_RETROV"/>
    <property type="match status" value="1"/>
</dbReference>
<dbReference type="InterPro" id="IPR002110">
    <property type="entry name" value="Ankyrin_rpt"/>
</dbReference>
<dbReference type="OrthoDB" id="341259at2759"/>
<evidence type="ECO:0000259" key="5">
    <source>
        <dbReference type="PROSITE" id="PS50175"/>
    </source>
</evidence>
<feature type="repeat" description="ANK" evidence="3">
    <location>
        <begin position="272"/>
        <end position="304"/>
    </location>
</feature>
<feature type="compositionally biased region" description="Low complexity" evidence="4">
    <location>
        <begin position="64"/>
        <end position="78"/>
    </location>
</feature>
<keyword evidence="2 3" id="KW-0040">ANK repeat</keyword>
<feature type="compositionally biased region" description="Basic and acidic residues" evidence="4">
    <location>
        <begin position="833"/>
        <end position="858"/>
    </location>
</feature>
<dbReference type="PRINTS" id="PR01415">
    <property type="entry name" value="ANKYRIN"/>
</dbReference>
<evidence type="ECO:0000313" key="7">
    <source>
        <dbReference type="Proteomes" id="UP000233524"/>
    </source>
</evidence>
<feature type="repeat" description="ANK" evidence="3">
    <location>
        <begin position="338"/>
        <end position="370"/>
    </location>
</feature>
<reference evidence="6 7" key="1">
    <citation type="journal article" date="2017" name="G3 (Bethesda)">
        <title>First Draft Genome Sequence of the Pathogenic Fungus Lomentospora prolificans (Formerly Scedosporium prolificans).</title>
        <authorList>
            <person name="Luo R."/>
            <person name="Zimin A."/>
            <person name="Workman R."/>
            <person name="Fan Y."/>
            <person name="Pertea G."/>
            <person name="Grossman N."/>
            <person name="Wear M.P."/>
            <person name="Jia B."/>
            <person name="Miller H."/>
            <person name="Casadevall A."/>
            <person name="Timp W."/>
            <person name="Zhang S.X."/>
            <person name="Salzberg S.L."/>
        </authorList>
    </citation>
    <scope>NUCLEOTIDE SEQUENCE [LARGE SCALE GENOMIC DNA]</scope>
    <source>
        <strain evidence="6 7">JHH-5317</strain>
    </source>
</reference>
<dbReference type="PROSITE" id="PS50297">
    <property type="entry name" value="ANK_REP_REGION"/>
    <property type="match status" value="11"/>
</dbReference>
<feature type="compositionally biased region" description="Low complexity" evidence="4">
    <location>
        <begin position="1045"/>
        <end position="1076"/>
    </location>
</feature>
<dbReference type="Pfam" id="PF13637">
    <property type="entry name" value="Ank_4"/>
    <property type="match status" value="1"/>
</dbReference>
<feature type="repeat" description="ANK" evidence="3">
    <location>
        <begin position="404"/>
        <end position="436"/>
    </location>
</feature>
<dbReference type="PANTHER" id="PTHR24123:SF141">
    <property type="entry name" value="ANKYRIN 2, ISOFORM U"/>
    <property type="match status" value="1"/>
</dbReference>
<feature type="repeat" description="ANK" evidence="3">
    <location>
        <begin position="536"/>
        <end position="559"/>
    </location>
</feature>
<dbReference type="GO" id="GO:0004190">
    <property type="term" value="F:aspartic-type endopeptidase activity"/>
    <property type="evidence" value="ECO:0007669"/>
    <property type="project" value="InterPro"/>
</dbReference>
<feature type="compositionally biased region" description="Basic and acidic residues" evidence="4">
    <location>
        <begin position="1077"/>
        <end position="1101"/>
    </location>
</feature>
<feature type="domain" description="Peptidase A2" evidence="5">
    <location>
        <begin position="223"/>
        <end position="241"/>
    </location>
</feature>
<evidence type="ECO:0000313" key="6">
    <source>
        <dbReference type="EMBL" id="PKS06261.1"/>
    </source>
</evidence>
<dbReference type="PROSITE" id="PS50088">
    <property type="entry name" value="ANK_REPEAT"/>
    <property type="match status" value="11"/>
</dbReference>
<feature type="repeat" description="ANK" evidence="3">
    <location>
        <begin position="305"/>
        <end position="337"/>
    </location>
</feature>
<dbReference type="InParanoid" id="A0A2N3N1H1"/>
<evidence type="ECO:0000256" key="3">
    <source>
        <dbReference type="PROSITE-ProRule" id="PRU00023"/>
    </source>
</evidence>
<dbReference type="InterPro" id="IPR051165">
    <property type="entry name" value="Multifunctional_ANK_Repeat"/>
</dbReference>
<dbReference type="VEuPathDB" id="FungiDB:jhhlp_007007"/>
<feature type="repeat" description="ANK" evidence="3">
    <location>
        <begin position="239"/>
        <end position="271"/>
    </location>
</feature>
<feature type="repeat" description="ANK" evidence="3">
    <location>
        <begin position="437"/>
        <end position="469"/>
    </location>
</feature>